<keyword evidence="9" id="KW-1185">Reference proteome</keyword>
<dbReference type="PANTHER" id="PTHR30250">
    <property type="entry name" value="PST FAMILY PREDICTED COLANIC ACID TRANSPORTER"/>
    <property type="match status" value="1"/>
</dbReference>
<feature type="transmembrane region" description="Helical" evidence="7">
    <location>
        <begin position="125"/>
        <end position="148"/>
    </location>
</feature>
<sequence length="421" mass="46946">MSKISVLLAPVKQKLSSQFVRNLGWLGGSEIINRVFRLLTTVILARNLSDYDYGLAAIVITTGEFVEVFSRNGINAKLIQAEQAELAVLCNSAYWLNWVIYSSLFILQCLIAFPISWFYKDSQLILPICITALLYLTFPPAMIQFTLIQRENRFKLIAANNFIQITGGNIITASLAALGLGMWAIVLTRLLMAPFWVIFNRICHPWRPSAKFTTKHWGEIFAFGRNVLGSELLKTAVNNLDYLIVGRLLGIKVLGLYYFAFNAGLGVSLSIINAINTAILPHLCAVRAEWTQFKQQYLSSLKTIACVIIPMVVLQSSLAPIYVPIVFGQKWVAALPVLILICLSAIPRPFADAASQLLIAIGKPHLILRWHLIFTGIFITGILIGVQWQAIGVATSVLLTHFIFLPLFTLWATRYVFSKAV</sequence>
<dbReference type="AlphaFoldDB" id="A0A0D8ZTY4"/>
<protein>
    <submittedName>
        <fullName evidence="8">Polysaccharide biosynthesis protein</fullName>
    </submittedName>
</protein>
<comment type="caution">
    <text evidence="8">The sequence shown here is derived from an EMBL/GenBank/DDBJ whole genome shotgun (WGS) entry which is preliminary data.</text>
</comment>
<feature type="transmembrane region" description="Helical" evidence="7">
    <location>
        <begin position="372"/>
        <end position="391"/>
    </location>
</feature>
<evidence type="ECO:0000256" key="7">
    <source>
        <dbReference type="SAM" id="Phobius"/>
    </source>
</evidence>
<dbReference type="RefSeq" id="WP_045053984.1">
    <property type="nucleotide sequence ID" value="NZ_CAWMDP010000038.1"/>
</dbReference>
<evidence type="ECO:0000256" key="5">
    <source>
        <dbReference type="ARBA" id="ARBA00022989"/>
    </source>
</evidence>
<keyword evidence="5 7" id="KW-1133">Transmembrane helix</keyword>
<dbReference type="PANTHER" id="PTHR30250:SF10">
    <property type="entry name" value="LIPOPOLYSACCHARIDE BIOSYNTHESIS PROTEIN WZXC"/>
    <property type="match status" value="1"/>
</dbReference>
<reference evidence="8 9" key="1">
    <citation type="submission" date="2015-02" db="EMBL/GenBank/DDBJ databases">
        <title>Draft genome of a novel marine cyanobacterium (Chroococcales) isolated from South Atlantic Ocean.</title>
        <authorList>
            <person name="Rigonato J."/>
            <person name="Alvarenga D.O."/>
            <person name="Branco L.H."/>
            <person name="Varani A.M."/>
            <person name="Brandini F.P."/>
            <person name="Fiore M.F."/>
        </authorList>
    </citation>
    <scope>NUCLEOTIDE SEQUENCE [LARGE SCALE GENOMIC DNA]</scope>
    <source>
        <strain evidence="8 9">CENA595</strain>
    </source>
</reference>
<dbReference type="PATRIC" id="fig|1618023.3.peg.3116"/>
<name>A0A0D8ZTY4_9CYAN</name>
<dbReference type="Pfam" id="PF13440">
    <property type="entry name" value="Polysacc_synt_3"/>
    <property type="match status" value="1"/>
</dbReference>
<dbReference type="Proteomes" id="UP000032452">
    <property type="component" value="Unassembled WGS sequence"/>
</dbReference>
<gene>
    <name evidence="8" type="ORF">UH38_07215</name>
</gene>
<dbReference type="GO" id="GO:0005886">
    <property type="term" value="C:plasma membrane"/>
    <property type="evidence" value="ECO:0007669"/>
    <property type="project" value="UniProtKB-SubCell"/>
</dbReference>
<evidence type="ECO:0000256" key="2">
    <source>
        <dbReference type="ARBA" id="ARBA00007430"/>
    </source>
</evidence>
<dbReference type="EMBL" id="JYON01000006">
    <property type="protein sequence ID" value="KJH72228.1"/>
    <property type="molecule type" value="Genomic_DNA"/>
</dbReference>
<feature type="transmembrane region" description="Helical" evidence="7">
    <location>
        <begin position="98"/>
        <end position="119"/>
    </location>
</feature>
<feature type="transmembrane region" description="Helical" evidence="7">
    <location>
        <begin position="331"/>
        <end position="351"/>
    </location>
</feature>
<evidence type="ECO:0000256" key="3">
    <source>
        <dbReference type="ARBA" id="ARBA00022475"/>
    </source>
</evidence>
<comment type="subcellular location">
    <subcellularLocation>
        <location evidence="1">Cell membrane</location>
        <topology evidence="1">Multi-pass membrane protein</topology>
    </subcellularLocation>
</comment>
<accession>A0A0D8ZTY4</accession>
<feature type="transmembrane region" description="Helical" evidence="7">
    <location>
        <begin position="256"/>
        <end position="280"/>
    </location>
</feature>
<feature type="transmembrane region" description="Helical" evidence="7">
    <location>
        <begin position="169"/>
        <end position="199"/>
    </location>
</feature>
<evidence type="ECO:0000256" key="6">
    <source>
        <dbReference type="ARBA" id="ARBA00023136"/>
    </source>
</evidence>
<evidence type="ECO:0000313" key="8">
    <source>
        <dbReference type="EMBL" id="KJH72228.1"/>
    </source>
</evidence>
<keyword evidence="3" id="KW-1003">Cell membrane</keyword>
<evidence type="ECO:0000256" key="4">
    <source>
        <dbReference type="ARBA" id="ARBA00022692"/>
    </source>
</evidence>
<evidence type="ECO:0000313" key="9">
    <source>
        <dbReference type="Proteomes" id="UP000032452"/>
    </source>
</evidence>
<feature type="transmembrane region" description="Helical" evidence="7">
    <location>
        <begin position="301"/>
        <end position="325"/>
    </location>
</feature>
<comment type="similarity">
    <text evidence="2">Belongs to the polysaccharide synthase family.</text>
</comment>
<organism evidence="8 9">
    <name type="scientific">Aliterella atlantica CENA595</name>
    <dbReference type="NCBI Taxonomy" id="1618023"/>
    <lineage>
        <taxon>Bacteria</taxon>
        <taxon>Bacillati</taxon>
        <taxon>Cyanobacteriota</taxon>
        <taxon>Cyanophyceae</taxon>
        <taxon>Chroococcidiopsidales</taxon>
        <taxon>Aliterellaceae</taxon>
        <taxon>Aliterella</taxon>
    </lineage>
</organism>
<feature type="transmembrane region" description="Helical" evidence="7">
    <location>
        <begin position="397"/>
        <end position="417"/>
    </location>
</feature>
<dbReference type="OrthoDB" id="9770347at2"/>
<dbReference type="InterPro" id="IPR050833">
    <property type="entry name" value="Poly_Biosynth_Transport"/>
</dbReference>
<dbReference type="CDD" id="cd13127">
    <property type="entry name" value="MATE_tuaB_like"/>
    <property type="match status" value="1"/>
</dbReference>
<dbReference type="STRING" id="1618023.UH38_07215"/>
<keyword evidence="4 7" id="KW-0812">Transmembrane</keyword>
<keyword evidence="6 7" id="KW-0472">Membrane</keyword>
<evidence type="ECO:0000256" key="1">
    <source>
        <dbReference type="ARBA" id="ARBA00004651"/>
    </source>
</evidence>
<proteinExistence type="inferred from homology"/>